<evidence type="ECO:0000256" key="2">
    <source>
        <dbReference type="ARBA" id="ARBA00007814"/>
    </source>
</evidence>
<dbReference type="PANTHER" id="PTHR14202">
    <property type="entry name" value="60 KDA RIBONUCLEOPROTEIN SSA/RO"/>
    <property type="match status" value="1"/>
</dbReference>
<dbReference type="EMBL" id="CATQJL010000305">
    <property type="protein sequence ID" value="CAJ0603054.1"/>
    <property type="molecule type" value="Genomic_DNA"/>
</dbReference>
<evidence type="ECO:0000313" key="9">
    <source>
        <dbReference type="EMBL" id="CAJ0603054.1"/>
    </source>
</evidence>
<dbReference type="Pfam" id="PF05731">
    <property type="entry name" value="TROVE"/>
    <property type="match status" value="1"/>
</dbReference>
<dbReference type="Proteomes" id="UP001176961">
    <property type="component" value="Unassembled WGS sequence"/>
</dbReference>
<keyword evidence="4" id="KW-0479">Metal-binding</keyword>
<evidence type="ECO:0000256" key="4">
    <source>
        <dbReference type="ARBA" id="ARBA00022723"/>
    </source>
</evidence>
<dbReference type="GO" id="GO:0005737">
    <property type="term" value="C:cytoplasm"/>
    <property type="evidence" value="ECO:0007669"/>
    <property type="project" value="UniProtKB-SubCell"/>
</dbReference>
<keyword evidence="6" id="KW-0687">Ribonucleoprotein</keyword>
<comment type="caution">
    <text evidence="9">The sequence shown here is derived from an EMBL/GenBank/DDBJ whole genome shotgun (WGS) entry which is preliminary data.</text>
</comment>
<dbReference type="GO" id="GO:1990904">
    <property type="term" value="C:ribonucleoprotein complex"/>
    <property type="evidence" value="ECO:0007669"/>
    <property type="project" value="UniProtKB-KW"/>
</dbReference>
<evidence type="ECO:0000256" key="7">
    <source>
        <dbReference type="SAM" id="MobiDB-lite"/>
    </source>
</evidence>
<evidence type="ECO:0000256" key="5">
    <source>
        <dbReference type="ARBA" id="ARBA00022884"/>
    </source>
</evidence>
<dbReference type="InterPro" id="IPR008858">
    <property type="entry name" value="TROVE_dom"/>
</dbReference>
<dbReference type="FunFam" id="3.40.50.410:FF:000127">
    <property type="entry name" value="60 kDa SS-A/Ro ribonucleoprotein homolog"/>
    <property type="match status" value="1"/>
</dbReference>
<evidence type="ECO:0000256" key="3">
    <source>
        <dbReference type="ARBA" id="ARBA00022490"/>
    </source>
</evidence>
<dbReference type="InterPro" id="IPR056800">
    <property type="entry name" value="vWA_Ro60"/>
</dbReference>
<keyword evidence="3" id="KW-0963">Cytoplasm</keyword>
<keyword evidence="10" id="KW-1185">Reference proteome</keyword>
<accession>A0AA36H2Y4</accession>
<dbReference type="PROSITE" id="PS50988">
    <property type="entry name" value="TROVE"/>
    <property type="match status" value="1"/>
</dbReference>
<keyword evidence="5" id="KW-0694">RNA-binding</keyword>
<dbReference type="SUPFAM" id="SSF140864">
    <property type="entry name" value="TROVE domain-like"/>
    <property type="match status" value="1"/>
</dbReference>
<dbReference type="GO" id="GO:0003723">
    <property type="term" value="F:RNA binding"/>
    <property type="evidence" value="ECO:0007669"/>
    <property type="project" value="UniProtKB-KW"/>
</dbReference>
<dbReference type="InterPro" id="IPR036465">
    <property type="entry name" value="vWFA_dom_sf"/>
</dbReference>
<dbReference type="Gene3D" id="3.40.50.410">
    <property type="entry name" value="von Willebrand factor, type A domain"/>
    <property type="match status" value="2"/>
</dbReference>
<organism evidence="9 10">
    <name type="scientific">Cylicocyclus nassatus</name>
    <name type="common">Nematode worm</name>
    <dbReference type="NCBI Taxonomy" id="53992"/>
    <lineage>
        <taxon>Eukaryota</taxon>
        <taxon>Metazoa</taxon>
        <taxon>Ecdysozoa</taxon>
        <taxon>Nematoda</taxon>
        <taxon>Chromadorea</taxon>
        <taxon>Rhabditida</taxon>
        <taxon>Rhabditina</taxon>
        <taxon>Rhabditomorpha</taxon>
        <taxon>Strongyloidea</taxon>
        <taxon>Strongylidae</taxon>
        <taxon>Cylicocyclus</taxon>
    </lineage>
</organism>
<feature type="region of interest" description="Disordered" evidence="7">
    <location>
        <begin position="34"/>
        <end position="54"/>
    </location>
</feature>
<evidence type="ECO:0000313" key="10">
    <source>
        <dbReference type="Proteomes" id="UP001176961"/>
    </source>
</evidence>
<protein>
    <recommendedName>
        <fullName evidence="8">TROVE domain-containing protein</fullName>
    </recommendedName>
</protein>
<evidence type="ECO:0000256" key="6">
    <source>
        <dbReference type="ARBA" id="ARBA00023274"/>
    </source>
</evidence>
<dbReference type="InterPro" id="IPR040322">
    <property type="entry name" value="TROVE2"/>
</dbReference>
<evidence type="ECO:0000259" key="8">
    <source>
        <dbReference type="PROSITE" id="PS50988"/>
    </source>
</evidence>
<reference evidence="9" key="1">
    <citation type="submission" date="2023-07" db="EMBL/GenBank/DDBJ databases">
        <authorList>
            <consortium name="CYATHOMIX"/>
        </authorList>
    </citation>
    <scope>NUCLEOTIDE SEQUENCE</scope>
    <source>
        <strain evidence="9">N/A</strain>
    </source>
</reference>
<dbReference type="SUPFAM" id="SSF53300">
    <property type="entry name" value="vWA-like"/>
    <property type="match status" value="1"/>
</dbReference>
<name>A0AA36H2Y4_CYLNA</name>
<dbReference type="AlphaFoldDB" id="A0AA36H2Y4"/>
<comment type="similarity">
    <text evidence="2">Belongs to the Ro 60 kDa family.</text>
</comment>
<dbReference type="InterPro" id="IPR037214">
    <property type="entry name" value="TROVE_dom_sf"/>
</dbReference>
<comment type="subcellular location">
    <subcellularLocation>
        <location evidence="1">Cytoplasm</location>
    </subcellularLocation>
</comment>
<dbReference type="PANTHER" id="PTHR14202:SF0">
    <property type="entry name" value="RNA-BINDING PROTEIN RO60"/>
    <property type="match status" value="1"/>
</dbReference>
<feature type="domain" description="TROVE" evidence="8">
    <location>
        <begin position="101"/>
        <end position="508"/>
    </location>
</feature>
<dbReference type="GO" id="GO:0046872">
    <property type="term" value="F:metal ion binding"/>
    <property type="evidence" value="ECO:0007669"/>
    <property type="project" value="UniProtKB-KW"/>
</dbReference>
<sequence length="678" mass="75938">MPYGRCHADLAASVRTFRSSVCPEASLRLSEKEMGWGGTTTSPSSKQMADDGDLPIPDDKTYVYPEKYSCEIRKCEDQFRGLCVNEERPPGQMLKEREDQVRNDAGGFVFAVSDETRVRRFIILGTAGGTYYATEKEQTMDNVKALIDIIERGHGSLILKEVYEISLSGRNPKQDPLLMALALCARYNVSDTTAKAKKSAGEGSEKDLIKAKNEYLSQLHKSAFSIVNEVCRIPTHLFTFVKYCELVSQSTQPDEGKKSTGWGRLMRTTIQKWYASKTPELLAMHLTKYPQRGGWSHRDLFRLAHPTLTEKKNENSILEYEQLYHFAVKGDLNTRKRNLPKEEADLSQPATKYSAIQMDTEVESRALKLVEAVMALKDEKDEGKIVEAIKKHNLVREHIPTDMLNSVTVWQALLAKMPMTAMIRNLGKMQSINALTGEYRDAVISKLTSESELKHARIHPIQVLLAKTVYQAGHGDKGKLKWEVDEKIDKALEDAFYKSFINAPPTNKRFCFAFDVSGSMCAQISGTMLSCRTASAALSLVSLKNEKEVECVGFCDNLVELPFRGDWTIAKIEEYMDGLSFGATDCALPMLWAKDKNKKFDVFVVYTDCETYFGDVHPFVALRQYREASGIKDAKLVVMGMTSTGFTIADPEDAGMMDIVGFDSAVPTLLADFVNGKV</sequence>
<dbReference type="Pfam" id="PF25045">
    <property type="entry name" value="vWA_Ro60"/>
    <property type="match status" value="1"/>
</dbReference>
<gene>
    <name evidence="9" type="ORF">CYNAS_LOCUS15037</name>
</gene>
<proteinExistence type="inferred from homology"/>
<evidence type="ECO:0000256" key="1">
    <source>
        <dbReference type="ARBA" id="ARBA00004496"/>
    </source>
</evidence>